<keyword evidence="5" id="KW-0539">Nucleus</keyword>
<evidence type="ECO:0000256" key="1">
    <source>
        <dbReference type="ARBA" id="ARBA00004123"/>
    </source>
</evidence>
<feature type="non-terminal residue" evidence="7">
    <location>
        <position position="1"/>
    </location>
</feature>
<dbReference type="PANTHER" id="PTHR46481">
    <property type="entry name" value="ZINC FINGER BED DOMAIN-CONTAINING PROTEIN 4"/>
    <property type="match status" value="1"/>
</dbReference>
<dbReference type="Proteomes" id="UP000789901">
    <property type="component" value="Unassembled WGS sequence"/>
</dbReference>
<name>A0ABN7XG73_GIGMA</name>
<protein>
    <submittedName>
        <fullName evidence="7">46073_t:CDS:1</fullName>
    </submittedName>
</protein>
<comment type="subcellular location">
    <subcellularLocation>
        <location evidence="1">Nucleus</location>
    </subcellularLocation>
</comment>
<dbReference type="PANTHER" id="PTHR46481:SF10">
    <property type="entry name" value="ZINC FINGER BED DOMAIN-CONTAINING PROTEIN 39"/>
    <property type="match status" value="1"/>
</dbReference>
<evidence type="ECO:0000256" key="3">
    <source>
        <dbReference type="ARBA" id="ARBA00022771"/>
    </source>
</evidence>
<evidence type="ECO:0000313" key="7">
    <source>
        <dbReference type="EMBL" id="CAG8854266.1"/>
    </source>
</evidence>
<keyword evidence="4" id="KW-0862">Zinc</keyword>
<feature type="compositionally biased region" description="Basic and acidic residues" evidence="6">
    <location>
        <begin position="10"/>
        <end position="19"/>
    </location>
</feature>
<dbReference type="SUPFAM" id="SSF53098">
    <property type="entry name" value="Ribonuclease H-like"/>
    <property type="match status" value="1"/>
</dbReference>
<feature type="non-terminal residue" evidence="7">
    <location>
        <position position="159"/>
    </location>
</feature>
<sequence length="159" mass="18515">STMDSDEFYLSDKEERNNNDNEAIPSTSISTSNLKSVKKKKARRPESFVWKFFKKYKCTILLLDNQEEEVEKAQCLFEGYDMDNKTNNRSYFKDINTVSLTLDIWSLQAHDSYLGITCHWLTDLFELHKIVLEIGELDDHCATNIVESVNSVLDKFNIN</sequence>
<reference evidence="7 8" key="1">
    <citation type="submission" date="2021-06" db="EMBL/GenBank/DDBJ databases">
        <authorList>
            <person name="Kallberg Y."/>
            <person name="Tangrot J."/>
            <person name="Rosling A."/>
        </authorList>
    </citation>
    <scope>NUCLEOTIDE SEQUENCE [LARGE SCALE GENOMIC DNA]</scope>
    <source>
        <strain evidence="7 8">120-4 pot B 10/14</strain>
    </source>
</reference>
<gene>
    <name evidence="7" type="ORF">GMARGA_LOCUS43087</name>
</gene>
<feature type="region of interest" description="Disordered" evidence="6">
    <location>
        <begin position="1"/>
        <end position="27"/>
    </location>
</feature>
<keyword evidence="8" id="KW-1185">Reference proteome</keyword>
<dbReference type="EMBL" id="CAJVQB010135530">
    <property type="protein sequence ID" value="CAG8854266.1"/>
    <property type="molecule type" value="Genomic_DNA"/>
</dbReference>
<accession>A0ABN7XG73</accession>
<keyword evidence="2" id="KW-0479">Metal-binding</keyword>
<evidence type="ECO:0000256" key="4">
    <source>
        <dbReference type="ARBA" id="ARBA00022833"/>
    </source>
</evidence>
<dbReference type="InterPro" id="IPR052035">
    <property type="entry name" value="ZnF_BED_domain_contain"/>
</dbReference>
<evidence type="ECO:0000313" key="8">
    <source>
        <dbReference type="Proteomes" id="UP000789901"/>
    </source>
</evidence>
<organism evidence="7 8">
    <name type="scientific">Gigaspora margarita</name>
    <dbReference type="NCBI Taxonomy" id="4874"/>
    <lineage>
        <taxon>Eukaryota</taxon>
        <taxon>Fungi</taxon>
        <taxon>Fungi incertae sedis</taxon>
        <taxon>Mucoromycota</taxon>
        <taxon>Glomeromycotina</taxon>
        <taxon>Glomeromycetes</taxon>
        <taxon>Diversisporales</taxon>
        <taxon>Gigasporaceae</taxon>
        <taxon>Gigaspora</taxon>
    </lineage>
</organism>
<evidence type="ECO:0000256" key="2">
    <source>
        <dbReference type="ARBA" id="ARBA00022723"/>
    </source>
</evidence>
<dbReference type="InterPro" id="IPR012337">
    <property type="entry name" value="RNaseH-like_sf"/>
</dbReference>
<evidence type="ECO:0000256" key="6">
    <source>
        <dbReference type="SAM" id="MobiDB-lite"/>
    </source>
</evidence>
<evidence type="ECO:0000256" key="5">
    <source>
        <dbReference type="ARBA" id="ARBA00023242"/>
    </source>
</evidence>
<proteinExistence type="predicted"/>
<keyword evidence="3" id="KW-0863">Zinc-finger</keyword>
<comment type="caution">
    <text evidence="7">The sequence shown here is derived from an EMBL/GenBank/DDBJ whole genome shotgun (WGS) entry which is preliminary data.</text>
</comment>